<organism evidence="2 3">
    <name type="scientific">Mycena chlorophos</name>
    <name type="common">Agaric fungus</name>
    <name type="synonym">Agaricus chlorophos</name>
    <dbReference type="NCBI Taxonomy" id="658473"/>
    <lineage>
        <taxon>Eukaryota</taxon>
        <taxon>Fungi</taxon>
        <taxon>Dikarya</taxon>
        <taxon>Basidiomycota</taxon>
        <taxon>Agaricomycotina</taxon>
        <taxon>Agaricomycetes</taxon>
        <taxon>Agaricomycetidae</taxon>
        <taxon>Agaricales</taxon>
        <taxon>Marasmiineae</taxon>
        <taxon>Mycenaceae</taxon>
        <taxon>Mycena</taxon>
    </lineage>
</organism>
<sequence length="357" mass="37942">MFSLASPLTPGSSRSGHSSLERLHPDSRGRTTRPANGTRSRPRSPPSMYLPYETHVAAPPKPLIKLDKTKKKEKEREKQERKELERGESARGKGKERAEAVFVAPVLGMGPTRGVSVNVAAQVETRDETGVVKRASFFTLRKKSSRASSPPPPLTIVTTFPDRPSGSSIRTRTRSRTISSSASGPVPKFHISSAHAPLAAPVRYETPPDIDMQQTHVHPGGDFDDGGGGLLFEEDERQDGPWARGKAARLLGDDTGGWHPTYRIPAGANSSASSLGDVSLSSFAPPFSRHGTGTGASSQTTVALVADAGVFYTEESGWYADDAHDSGKLSVGGGGLGAGRDSRAISPIEFRPPSALT</sequence>
<feature type="region of interest" description="Disordered" evidence="1">
    <location>
        <begin position="143"/>
        <end position="194"/>
    </location>
</feature>
<proteinExistence type="predicted"/>
<feature type="compositionally biased region" description="Low complexity" evidence="1">
    <location>
        <begin position="163"/>
        <end position="185"/>
    </location>
</feature>
<reference evidence="2" key="1">
    <citation type="submission" date="2020-05" db="EMBL/GenBank/DDBJ databases">
        <title>Mycena genomes resolve the evolution of fungal bioluminescence.</title>
        <authorList>
            <person name="Tsai I.J."/>
        </authorList>
    </citation>
    <scope>NUCLEOTIDE SEQUENCE</scope>
    <source>
        <strain evidence="2">110903Hualien_Pintung</strain>
    </source>
</reference>
<accession>A0A8H6TKP2</accession>
<comment type="caution">
    <text evidence="2">The sequence shown here is derived from an EMBL/GenBank/DDBJ whole genome shotgun (WGS) entry which is preliminary data.</text>
</comment>
<protein>
    <submittedName>
        <fullName evidence="2">Uncharacterized protein</fullName>
    </submittedName>
</protein>
<feature type="compositionally biased region" description="Polar residues" evidence="1">
    <location>
        <begin position="9"/>
        <end position="18"/>
    </location>
</feature>
<dbReference type="EMBL" id="JACAZE010000005">
    <property type="protein sequence ID" value="KAF7317440.1"/>
    <property type="molecule type" value="Genomic_DNA"/>
</dbReference>
<feature type="compositionally biased region" description="Basic and acidic residues" evidence="1">
    <location>
        <begin position="64"/>
        <end position="97"/>
    </location>
</feature>
<dbReference type="Proteomes" id="UP000613580">
    <property type="component" value="Unassembled WGS sequence"/>
</dbReference>
<keyword evidence="3" id="KW-1185">Reference proteome</keyword>
<evidence type="ECO:0000313" key="3">
    <source>
        <dbReference type="Proteomes" id="UP000613580"/>
    </source>
</evidence>
<name>A0A8H6TKP2_MYCCL</name>
<evidence type="ECO:0000313" key="2">
    <source>
        <dbReference type="EMBL" id="KAF7317440.1"/>
    </source>
</evidence>
<gene>
    <name evidence="2" type="ORF">HMN09_00480700</name>
</gene>
<feature type="region of interest" description="Disordered" evidence="1">
    <location>
        <begin position="1"/>
        <end position="97"/>
    </location>
</feature>
<evidence type="ECO:0000256" key="1">
    <source>
        <dbReference type="SAM" id="MobiDB-lite"/>
    </source>
</evidence>
<feature type="compositionally biased region" description="Basic and acidic residues" evidence="1">
    <location>
        <begin position="19"/>
        <end position="29"/>
    </location>
</feature>
<dbReference type="AlphaFoldDB" id="A0A8H6TKP2"/>
<feature type="region of interest" description="Disordered" evidence="1">
    <location>
        <begin position="213"/>
        <end position="241"/>
    </location>
</feature>
<feature type="region of interest" description="Disordered" evidence="1">
    <location>
        <begin position="332"/>
        <end position="357"/>
    </location>
</feature>